<dbReference type="SUPFAM" id="SSF57667">
    <property type="entry name" value="beta-beta-alpha zinc fingers"/>
    <property type="match status" value="3"/>
</dbReference>
<dbReference type="GO" id="GO:0000981">
    <property type="term" value="F:DNA-binding transcription factor activity, RNA polymerase II-specific"/>
    <property type="evidence" value="ECO:0007669"/>
    <property type="project" value="TreeGrafter"/>
</dbReference>
<evidence type="ECO:0000256" key="3">
    <source>
        <dbReference type="ARBA" id="ARBA00022771"/>
    </source>
</evidence>
<dbReference type="FunFam" id="3.30.160.60:FF:000624">
    <property type="entry name" value="zinc finger protein 697"/>
    <property type="match status" value="1"/>
</dbReference>
<evidence type="ECO:0000256" key="6">
    <source>
        <dbReference type="SAM" id="MobiDB-lite"/>
    </source>
</evidence>
<dbReference type="Proteomes" id="UP001374579">
    <property type="component" value="Unassembled WGS sequence"/>
</dbReference>
<reference evidence="8 9" key="1">
    <citation type="submission" date="2024-02" db="EMBL/GenBank/DDBJ databases">
        <title>Chromosome-scale genome assembly of the rough periwinkle Littorina saxatilis.</title>
        <authorList>
            <person name="De Jode A."/>
            <person name="Faria R."/>
            <person name="Formenti G."/>
            <person name="Sims Y."/>
            <person name="Smith T.P."/>
            <person name="Tracey A."/>
            <person name="Wood J.M.D."/>
            <person name="Zagrodzka Z.B."/>
            <person name="Johannesson K."/>
            <person name="Butlin R.K."/>
            <person name="Leder E.H."/>
        </authorList>
    </citation>
    <scope>NUCLEOTIDE SEQUENCE [LARGE SCALE GENOMIC DNA]</scope>
    <source>
        <strain evidence="8">Snail1</strain>
        <tissue evidence="8">Muscle</tissue>
    </source>
</reference>
<evidence type="ECO:0000256" key="2">
    <source>
        <dbReference type="ARBA" id="ARBA00022737"/>
    </source>
</evidence>
<feature type="domain" description="C2H2-type" evidence="7">
    <location>
        <begin position="276"/>
        <end position="305"/>
    </location>
</feature>
<name>A0AAN9BEY0_9CAEN</name>
<dbReference type="Gene3D" id="3.30.160.60">
    <property type="entry name" value="Classic Zinc Finger"/>
    <property type="match status" value="5"/>
</dbReference>
<proteinExistence type="predicted"/>
<dbReference type="PANTHER" id="PTHR14003">
    <property type="entry name" value="TRANSCRIPTIONAL REPRESSOR PROTEIN YY"/>
    <property type="match status" value="1"/>
</dbReference>
<dbReference type="Pfam" id="PF13894">
    <property type="entry name" value="zf-C2H2_4"/>
    <property type="match status" value="1"/>
</dbReference>
<dbReference type="GO" id="GO:0000785">
    <property type="term" value="C:chromatin"/>
    <property type="evidence" value="ECO:0007669"/>
    <property type="project" value="TreeGrafter"/>
</dbReference>
<dbReference type="PROSITE" id="PS50157">
    <property type="entry name" value="ZINC_FINGER_C2H2_2"/>
    <property type="match status" value="5"/>
</dbReference>
<accession>A0AAN9BEY0</accession>
<evidence type="ECO:0000256" key="4">
    <source>
        <dbReference type="ARBA" id="ARBA00022833"/>
    </source>
</evidence>
<protein>
    <recommendedName>
        <fullName evidence="7">C2H2-type domain-containing protein</fullName>
    </recommendedName>
</protein>
<dbReference type="Pfam" id="PF00096">
    <property type="entry name" value="zf-C2H2"/>
    <property type="match status" value="2"/>
</dbReference>
<keyword evidence="4" id="KW-0862">Zinc</keyword>
<dbReference type="EMBL" id="JBAMIC010000008">
    <property type="protein sequence ID" value="KAK7104936.1"/>
    <property type="molecule type" value="Genomic_DNA"/>
</dbReference>
<sequence length="603" mass="65345">MNDVLTLGVGLEEDGQGSKLQLHMPAGSETSGEENQDLDTASEVMSNSPGSETAKSVCVSGGAFSETGAATTRIMQGSMNTSVLVLTTTSQRGTVQASVLLDPSSSAGPWSSLQLSSLHSLAQANLISDTQQQIAKQLSAHHDQGEGGKQLSPHHQEGEGAKKGEGSKKEKRTGLRLRSAQKNSSKIRFTNDLRGQPSPGHKKQIAIFEPPPSEPKTFVCDYKGCGRKFAWLAHFKYHKLTHTNDRRYKCESCGKRFLTGQRLQVHMRTHTGERPFLCPAEDCGKSFTTAGNLKNHSRVHTGERPFVCEVDGCGRRFAEYSSLHKHSMTHSGTKPFTCEHCGKGFSQSSSRRAHMNRHQLEDAGKGVVTATLPHETLPADNDGVVAMDNGDLTEDVAVKAEPACDLLVLCNSHHDTVQFQDLQNAESVVFPQGLTDHIVTVTTQPAEGEAERLEMTHDILGTEVLVEDQLSDGRVGGSVVVLSQPSHMDSLHSPLSHSSLSHSPLPSLSHPYHQVATQGEGTVEFDDHSPLLHHLQQEEITPSQHHVLAYPPLDPSQHTHDSQSVAVEIEVGVSSSSSHPRAGGSIHMDPMMECDDDFDTHTS</sequence>
<dbReference type="InterPro" id="IPR013087">
    <property type="entry name" value="Znf_C2H2_type"/>
</dbReference>
<gene>
    <name evidence="8" type="ORF">V1264_019573</name>
</gene>
<dbReference type="AlphaFoldDB" id="A0AAN9BEY0"/>
<evidence type="ECO:0000256" key="5">
    <source>
        <dbReference type="PROSITE-ProRule" id="PRU00042"/>
    </source>
</evidence>
<feature type="region of interest" description="Disordered" evidence="6">
    <location>
        <begin position="16"/>
        <end position="53"/>
    </location>
</feature>
<evidence type="ECO:0000256" key="1">
    <source>
        <dbReference type="ARBA" id="ARBA00022723"/>
    </source>
</evidence>
<dbReference type="InterPro" id="IPR036236">
    <property type="entry name" value="Znf_C2H2_sf"/>
</dbReference>
<dbReference type="FunFam" id="3.30.160.60:FF:002343">
    <property type="entry name" value="Zinc finger protein 33A"/>
    <property type="match status" value="1"/>
</dbReference>
<dbReference type="FunFam" id="3.30.160.60:FF:000110">
    <property type="entry name" value="Zinc finger protein-like"/>
    <property type="match status" value="1"/>
</dbReference>
<keyword evidence="3 5" id="KW-0863">Zinc-finger</keyword>
<evidence type="ECO:0000259" key="7">
    <source>
        <dbReference type="PROSITE" id="PS50157"/>
    </source>
</evidence>
<keyword evidence="1" id="KW-0479">Metal-binding</keyword>
<keyword evidence="9" id="KW-1185">Reference proteome</keyword>
<feature type="domain" description="C2H2-type" evidence="7">
    <location>
        <begin position="248"/>
        <end position="275"/>
    </location>
</feature>
<dbReference type="GO" id="GO:0031519">
    <property type="term" value="C:PcG protein complex"/>
    <property type="evidence" value="ECO:0007669"/>
    <property type="project" value="TreeGrafter"/>
</dbReference>
<dbReference type="GO" id="GO:0008270">
    <property type="term" value="F:zinc ion binding"/>
    <property type="evidence" value="ECO:0007669"/>
    <property type="project" value="UniProtKB-KW"/>
</dbReference>
<feature type="compositionally biased region" description="Basic and acidic residues" evidence="6">
    <location>
        <begin position="154"/>
        <end position="168"/>
    </location>
</feature>
<keyword evidence="2" id="KW-0677">Repeat</keyword>
<feature type="region of interest" description="Disordered" evidence="6">
    <location>
        <begin position="573"/>
        <end position="603"/>
    </location>
</feature>
<organism evidence="8 9">
    <name type="scientific">Littorina saxatilis</name>
    <dbReference type="NCBI Taxonomy" id="31220"/>
    <lineage>
        <taxon>Eukaryota</taxon>
        <taxon>Metazoa</taxon>
        <taxon>Spiralia</taxon>
        <taxon>Lophotrochozoa</taxon>
        <taxon>Mollusca</taxon>
        <taxon>Gastropoda</taxon>
        <taxon>Caenogastropoda</taxon>
        <taxon>Littorinimorpha</taxon>
        <taxon>Littorinoidea</taxon>
        <taxon>Littorinidae</taxon>
        <taxon>Littorina</taxon>
    </lineage>
</organism>
<dbReference type="PROSITE" id="PS00028">
    <property type="entry name" value="ZINC_FINGER_C2H2_1"/>
    <property type="match status" value="5"/>
</dbReference>
<feature type="domain" description="C2H2-type" evidence="7">
    <location>
        <begin position="336"/>
        <end position="363"/>
    </location>
</feature>
<dbReference type="GO" id="GO:0005667">
    <property type="term" value="C:transcription regulator complex"/>
    <property type="evidence" value="ECO:0007669"/>
    <property type="project" value="TreeGrafter"/>
</dbReference>
<feature type="region of interest" description="Disordered" evidence="6">
    <location>
        <begin position="132"/>
        <end position="210"/>
    </location>
</feature>
<dbReference type="SMART" id="SM00355">
    <property type="entry name" value="ZnF_C2H2"/>
    <property type="match status" value="5"/>
</dbReference>
<evidence type="ECO:0000313" key="9">
    <source>
        <dbReference type="Proteomes" id="UP001374579"/>
    </source>
</evidence>
<dbReference type="GO" id="GO:0000978">
    <property type="term" value="F:RNA polymerase II cis-regulatory region sequence-specific DNA binding"/>
    <property type="evidence" value="ECO:0007669"/>
    <property type="project" value="TreeGrafter"/>
</dbReference>
<dbReference type="PANTHER" id="PTHR14003:SF19">
    <property type="entry name" value="YY2 TRANSCRIPTION FACTOR"/>
    <property type="match status" value="1"/>
</dbReference>
<feature type="compositionally biased region" description="Polar residues" evidence="6">
    <location>
        <begin position="43"/>
        <end position="53"/>
    </location>
</feature>
<feature type="domain" description="C2H2-type" evidence="7">
    <location>
        <begin position="218"/>
        <end position="247"/>
    </location>
</feature>
<comment type="caution">
    <text evidence="8">The sequence shown here is derived from an EMBL/GenBank/DDBJ whole genome shotgun (WGS) entry which is preliminary data.</text>
</comment>
<evidence type="ECO:0000313" key="8">
    <source>
        <dbReference type="EMBL" id="KAK7104936.1"/>
    </source>
</evidence>
<feature type="domain" description="C2H2-type" evidence="7">
    <location>
        <begin position="306"/>
        <end position="335"/>
    </location>
</feature>
<feature type="compositionally biased region" description="Acidic residues" evidence="6">
    <location>
        <begin position="592"/>
        <end position="603"/>
    </location>
</feature>
<dbReference type="FunFam" id="3.30.160.60:FF:000125">
    <property type="entry name" value="Putative zinc finger protein 143"/>
    <property type="match status" value="2"/>
</dbReference>